<dbReference type="Proteomes" id="UP000789901">
    <property type="component" value="Unassembled WGS sequence"/>
</dbReference>
<organism evidence="1 2">
    <name type="scientific">Gigaspora margarita</name>
    <dbReference type="NCBI Taxonomy" id="4874"/>
    <lineage>
        <taxon>Eukaryota</taxon>
        <taxon>Fungi</taxon>
        <taxon>Fungi incertae sedis</taxon>
        <taxon>Mucoromycota</taxon>
        <taxon>Glomeromycotina</taxon>
        <taxon>Glomeromycetes</taxon>
        <taxon>Diversisporales</taxon>
        <taxon>Gigasporaceae</taxon>
        <taxon>Gigaspora</taxon>
    </lineage>
</organism>
<comment type="caution">
    <text evidence="1">The sequence shown here is derived from an EMBL/GenBank/DDBJ whole genome shotgun (WGS) entry which is preliminary data.</text>
</comment>
<feature type="non-terminal residue" evidence="1">
    <location>
        <position position="52"/>
    </location>
</feature>
<evidence type="ECO:0000313" key="2">
    <source>
        <dbReference type="Proteomes" id="UP000789901"/>
    </source>
</evidence>
<keyword evidence="2" id="KW-1185">Reference proteome</keyword>
<evidence type="ECO:0000313" key="1">
    <source>
        <dbReference type="EMBL" id="CAG8723039.1"/>
    </source>
</evidence>
<sequence>MGSFGTVSSSGPNIDIAAKVLIALVASVRAWFAILEGRLITGELSIGKLIVD</sequence>
<accession>A0ABN7V3E1</accession>
<gene>
    <name evidence="1" type="ORF">GMARGA_LOCUS13690</name>
</gene>
<protein>
    <submittedName>
        <fullName evidence="1">38940_t:CDS:1</fullName>
    </submittedName>
</protein>
<reference evidence="1 2" key="1">
    <citation type="submission" date="2021-06" db="EMBL/GenBank/DDBJ databases">
        <authorList>
            <person name="Kallberg Y."/>
            <person name="Tangrot J."/>
            <person name="Rosling A."/>
        </authorList>
    </citation>
    <scope>NUCLEOTIDE SEQUENCE [LARGE SCALE GENOMIC DNA]</scope>
    <source>
        <strain evidence="1 2">120-4 pot B 10/14</strain>
    </source>
</reference>
<name>A0ABN7V3E1_GIGMA</name>
<dbReference type="EMBL" id="CAJVQB010008784">
    <property type="protein sequence ID" value="CAG8723039.1"/>
    <property type="molecule type" value="Genomic_DNA"/>
</dbReference>
<proteinExistence type="predicted"/>